<gene>
    <name evidence="2" type="ORF">EJB05_53629</name>
</gene>
<sequence>MNRWAKHKNKMLRSSIGCPLCDDDDDKMASSASFTWEISGALPPCAGQNSSVARTCKTWSMDERACNTHLDLQLEEFDVADGLLEHGDQVDLGAVGHELLQRPQPLADPLAPSLHATKRRLRSPLATEVYLGGEALRVLGRDGGRRLGLARLPARAALLLVWADVLPLSTLHARTKSERFCDARTGAARSGEPPDPDDVLGNSSPNARPAPPDDAARSVRVKHPVVASNPTDATGA</sequence>
<organism evidence="2 3">
    <name type="scientific">Eragrostis curvula</name>
    <name type="common">weeping love grass</name>
    <dbReference type="NCBI Taxonomy" id="38414"/>
    <lineage>
        <taxon>Eukaryota</taxon>
        <taxon>Viridiplantae</taxon>
        <taxon>Streptophyta</taxon>
        <taxon>Embryophyta</taxon>
        <taxon>Tracheophyta</taxon>
        <taxon>Spermatophyta</taxon>
        <taxon>Magnoliopsida</taxon>
        <taxon>Liliopsida</taxon>
        <taxon>Poales</taxon>
        <taxon>Poaceae</taxon>
        <taxon>PACMAD clade</taxon>
        <taxon>Chloridoideae</taxon>
        <taxon>Eragrostideae</taxon>
        <taxon>Eragrostidinae</taxon>
        <taxon>Eragrostis</taxon>
    </lineage>
</organism>
<proteinExistence type="predicted"/>
<evidence type="ECO:0000313" key="2">
    <source>
        <dbReference type="EMBL" id="TVU00932.1"/>
    </source>
</evidence>
<name>A0A5J9SPI8_9POAL</name>
<evidence type="ECO:0000313" key="3">
    <source>
        <dbReference type="Proteomes" id="UP000324897"/>
    </source>
</evidence>
<feature type="region of interest" description="Disordered" evidence="1">
    <location>
        <begin position="185"/>
        <end position="236"/>
    </location>
</feature>
<feature type="non-terminal residue" evidence="2">
    <location>
        <position position="1"/>
    </location>
</feature>
<keyword evidence="3" id="KW-1185">Reference proteome</keyword>
<evidence type="ECO:0000256" key="1">
    <source>
        <dbReference type="SAM" id="MobiDB-lite"/>
    </source>
</evidence>
<accession>A0A5J9SPI8</accession>
<reference evidence="2 3" key="1">
    <citation type="journal article" date="2019" name="Sci. Rep.">
        <title>A high-quality genome of Eragrostis curvula grass provides insights into Poaceae evolution and supports new strategies to enhance forage quality.</title>
        <authorList>
            <person name="Carballo J."/>
            <person name="Santos B.A.C.M."/>
            <person name="Zappacosta D."/>
            <person name="Garbus I."/>
            <person name="Selva J.P."/>
            <person name="Gallo C.A."/>
            <person name="Diaz A."/>
            <person name="Albertini E."/>
            <person name="Caccamo M."/>
            <person name="Echenique V."/>
        </authorList>
    </citation>
    <scope>NUCLEOTIDE SEQUENCE [LARGE SCALE GENOMIC DNA]</scope>
    <source>
        <strain evidence="3">cv. Victoria</strain>
        <tissue evidence="2">Leaf</tissue>
    </source>
</reference>
<dbReference type="Gramene" id="TVU00932">
    <property type="protein sequence ID" value="TVU00932"/>
    <property type="gene ID" value="EJB05_53629"/>
</dbReference>
<dbReference type="Proteomes" id="UP000324897">
    <property type="component" value="Unassembled WGS sequence"/>
</dbReference>
<dbReference type="AlphaFoldDB" id="A0A5J9SPI8"/>
<dbReference type="EMBL" id="RWGY01000528">
    <property type="protein sequence ID" value="TVU00932.1"/>
    <property type="molecule type" value="Genomic_DNA"/>
</dbReference>
<protein>
    <submittedName>
        <fullName evidence="2">Uncharacterized protein</fullName>
    </submittedName>
</protein>
<comment type="caution">
    <text evidence="2">The sequence shown here is derived from an EMBL/GenBank/DDBJ whole genome shotgun (WGS) entry which is preliminary data.</text>
</comment>